<dbReference type="HOGENOM" id="CLU_759164_0_0_1"/>
<organism evidence="2">
    <name type="scientific">Caenorhabditis brenneri</name>
    <name type="common">Nematode worm</name>
    <dbReference type="NCBI Taxonomy" id="135651"/>
    <lineage>
        <taxon>Eukaryota</taxon>
        <taxon>Metazoa</taxon>
        <taxon>Ecdysozoa</taxon>
        <taxon>Nematoda</taxon>
        <taxon>Chromadorea</taxon>
        <taxon>Rhabditida</taxon>
        <taxon>Rhabditina</taxon>
        <taxon>Rhabditomorpha</taxon>
        <taxon>Rhabditoidea</taxon>
        <taxon>Rhabditidae</taxon>
        <taxon>Peloderinae</taxon>
        <taxon>Caenorhabditis</taxon>
    </lineage>
</organism>
<evidence type="ECO:0008006" key="3">
    <source>
        <dbReference type="Google" id="ProtNLM"/>
    </source>
</evidence>
<keyword evidence="2" id="KW-1185">Reference proteome</keyword>
<gene>
    <name evidence="1" type="ORF">CAEBREN_08599</name>
</gene>
<dbReference type="Proteomes" id="UP000008068">
    <property type="component" value="Unassembled WGS sequence"/>
</dbReference>
<sequence>MDDPKPIHIYDVPLDILPDIFQYLELGELLAYGSASQFANEQVRLGKSRKYKIHIACTSNDMCIVLREKPENESEEDRWPVHNNTNCKIITIRIRESNNESIEDEQFLVMDSNVVPVIHSGIDSVATFWENKHKGLEFTLRHLKHTFNVSSVSAHFHLISNDEIFPILEIIRARGLAIENFSRSLSNYDPDLVENVEQLREVPASTVIVTSDTRFYGRLQYPELRNAKYYYAKHSKVTVDTMGWMLPCWYIILGSSSWTNADFNLMLQIWMENSHKLQLFCLSNPKDLDVSLIIDGLNAAPVDPKTAANIDKGILPGQCFRCRRSNDGAGFLIYQSQTEFVVKRELALMVIRAAPLYEKFSMLSL</sequence>
<evidence type="ECO:0000313" key="2">
    <source>
        <dbReference type="Proteomes" id="UP000008068"/>
    </source>
</evidence>
<dbReference type="PANTHER" id="PTHR21503:SF8">
    <property type="entry name" value="F-BOX ASSOCIATED DOMAIN-CONTAINING PROTEIN-RELATED"/>
    <property type="match status" value="1"/>
</dbReference>
<proteinExistence type="predicted"/>
<dbReference type="EMBL" id="GL379807">
    <property type="protein sequence ID" value="EGT41577.1"/>
    <property type="molecule type" value="Genomic_DNA"/>
</dbReference>
<evidence type="ECO:0000313" key="1">
    <source>
        <dbReference type="EMBL" id="EGT41577.1"/>
    </source>
</evidence>
<reference evidence="2" key="1">
    <citation type="submission" date="2011-07" db="EMBL/GenBank/DDBJ databases">
        <authorList>
            <consortium name="Caenorhabditis brenneri Sequencing and Analysis Consortium"/>
            <person name="Wilson R.K."/>
        </authorList>
    </citation>
    <scope>NUCLEOTIDE SEQUENCE [LARGE SCALE GENOMIC DNA]</scope>
    <source>
        <strain evidence="2">PB2801</strain>
    </source>
</reference>
<protein>
    <recommendedName>
        <fullName evidence="3">F-box domain-containing protein</fullName>
    </recommendedName>
</protein>
<dbReference type="InParanoid" id="G0MQG6"/>
<name>G0MQG6_CAEBE</name>
<dbReference type="AlphaFoldDB" id="G0MQG6"/>
<accession>G0MQG6</accession>
<dbReference type="PANTHER" id="PTHR21503">
    <property type="entry name" value="F-BOX-CONTAINING HYPOTHETICAL PROTEIN C.ELEGANS"/>
    <property type="match status" value="1"/>
</dbReference>